<dbReference type="EMBL" id="CP001670">
    <property type="protein sequence ID" value="AFZ80963.1"/>
    <property type="molecule type" value="Genomic_DNA"/>
</dbReference>
<name>L0B0E9_THEEQ</name>
<dbReference type="STRING" id="1537102.L0B0E9"/>
<dbReference type="GO" id="GO:0004305">
    <property type="term" value="F:ethanolamine kinase activity"/>
    <property type="evidence" value="ECO:0007669"/>
    <property type="project" value="UniProtKB-EC"/>
</dbReference>
<protein>
    <submittedName>
        <fullName evidence="2">Choline/ethanolamine kinase, putative</fullName>
        <ecNumber evidence="2">2.7.1.82</ecNumber>
    </submittedName>
</protein>
<evidence type="ECO:0000313" key="3">
    <source>
        <dbReference type="Proteomes" id="UP000031512"/>
    </source>
</evidence>
<proteinExistence type="inferred from homology"/>
<evidence type="ECO:0000313" key="2">
    <source>
        <dbReference type="EMBL" id="AFZ80963.1"/>
    </source>
</evidence>
<dbReference type="GeneID" id="15804629"/>
<dbReference type="OrthoDB" id="3649325at2759"/>
<dbReference type="AlphaFoldDB" id="L0B0E9"/>
<dbReference type="EC" id="2.7.1.82" evidence="2"/>
<dbReference type="PANTHER" id="PTHR22603:SF93">
    <property type="entry name" value="RE24176P"/>
    <property type="match status" value="1"/>
</dbReference>
<dbReference type="Proteomes" id="UP000031512">
    <property type="component" value="Chromosome 3"/>
</dbReference>
<dbReference type="VEuPathDB" id="PiroplasmaDB:BEWA_003710"/>
<evidence type="ECO:0000256" key="1">
    <source>
        <dbReference type="ARBA" id="ARBA00038211"/>
    </source>
</evidence>
<dbReference type="GO" id="GO:0004103">
    <property type="term" value="F:choline kinase activity"/>
    <property type="evidence" value="ECO:0007669"/>
    <property type="project" value="TreeGrafter"/>
</dbReference>
<dbReference type="RefSeq" id="XP_004830629.1">
    <property type="nucleotide sequence ID" value="XM_004830572.1"/>
</dbReference>
<dbReference type="GO" id="GO:0005737">
    <property type="term" value="C:cytoplasm"/>
    <property type="evidence" value="ECO:0007669"/>
    <property type="project" value="TreeGrafter"/>
</dbReference>
<dbReference type="PANTHER" id="PTHR22603">
    <property type="entry name" value="CHOLINE/ETHANOALAMINE KINASE"/>
    <property type="match status" value="1"/>
</dbReference>
<keyword evidence="2" id="KW-0418">Kinase</keyword>
<reference evidence="2 3" key="1">
    <citation type="journal article" date="2012" name="BMC Genomics">
        <title>Comparative genomic analysis and phylogenetic position of Theileria equi.</title>
        <authorList>
            <person name="Kappmeyer L.S."/>
            <person name="Thiagarajan M."/>
            <person name="Herndon D.R."/>
            <person name="Ramsay J.D."/>
            <person name="Caler E."/>
            <person name="Djikeng A."/>
            <person name="Gillespie J.J."/>
            <person name="Lau A.O."/>
            <person name="Roalson E.H."/>
            <person name="Silva J.C."/>
            <person name="Silva M.G."/>
            <person name="Suarez C.E."/>
            <person name="Ueti M.W."/>
            <person name="Nene V.M."/>
            <person name="Mealey R.H."/>
            <person name="Knowles D.P."/>
            <person name="Brayton K.A."/>
        </authorList>
    </citation>
    <scope>NUCLEOTIDE SEQUENCE [LARGE SCALE GENOMIC DNA]</scope>
    <source>
        <strain evidence="2 3">WA</strain>
    </source>
</reference>
<keyword evidence="3" id="KW-1185">Reference proteome</keyword>
<dbReference type="KEGG" id="beq:BEWA_003710"/>
<comment type="similarity">
    <text evidence="1">Belongs to the choline/ethanolamine kinase family.</text>
</comment>
<gene>
    <name evidence="2" type="ORF">BEWA_003710</name>
</gene>
<sequence length="372" mass="42287">MEDLKDQQVDASARVDLTELEKDDFSGLKDLCIKHVPFWASVSRGQIRVKLMAQVLTNRLYRADLMEGDSVLHSLIVKRFNVFGSVINNADTQIETFELLGENDLGPRIFYRFRDVIIQEFIVGNTLERLSLLNLSCLTSMASELARFHKSATAIAPPHWDRNPVVLRTVNTWLPEARKVVEANGNFLDIDGLERKVGEFRAILDAHLKASDSYANKVLFCHNDLYYKNLLNTPHGVRLIDFDYAGFNYVGAEVAKVIDQLDIQYMEDDDDIVEYDVIGVTDEMKAIFAGIYLSEALEKNVLPSDEMVKDFLTSVRIHTLGSALFWSLWGLLMLGQPVSVLNVPQAFYRQYSKLFLKYYDDVLSGLKKDGLV</sequence>
<dbReference type="Gene3D" id="3.30.200.20">
    <property type="entry name" value="Phosphorylase Kinase, domain 1"/>
    <property type="match status" value="1"/>
</dbReference>
<dbReference type="Pfam" id="PF01633">
    <property type="entry name" value="Choline_kinase"/>
    <property type="match status" value="1"/>
</dbReference>
<dbReference type="GO" id="GO:0006646">
    <property type="term" value="P:phosphatidylethanolamine biosynthetic process"/>
    <property type="evidence" value="ECO:0007669"/>
    <property type="project" value="TreeGrafter"/>
</dbReference>
<dbReference type="SUPFAM" id="SSF56112">
    <property type="entry name" value="Protein kinase-like (PK-like)"/>
    <property type="match status" value="1"/>
</dbReference>
<dbReference type="InterPro" id="IPR011009">
    <property type="entry name" value="Kinase-like_dom_sf"/>
</dbReference>
<dbReference type="Gene3D" id="3.90.1200.10">
    <property type="match status" value="1"/>
</dbReference>
<organism evidence="2 3">
    <name type="scientific">Theileria equi strain WA</name>
    <dbReference type="NCBI Taxonomy" id="1537102"/>
    <lineage>
        <taxon>Eukaryota</taxon>
        <taxon>Sar</taxon>
        <taxon>Alveolata</taxon>
        <taxon>Apicomplexa</taxon>
        <taxon>Aconoidasida</taxon>
        <taxon>Piroplasmida</taxon>
        <taxon>Theileriidae</taxon>
        <taxon>Theileria</taxon>
    </lineage>
</organism>
<accession>L0B0E9</accession>
<dbReference type="eggNOG" id="KOG2686">
    <property type="taxonomic scope" value="Eukaryota"/>
</dbReference>
<keyword evidence="2" id="KW-0808">Transferase</keyword>